<sequence length="90" mass="10264">GNKPKFGVTHPPQQYLQQYLQQGNLKAHFQKYIEKVTVHQAHVRAVWEQQQATYQAQAGQDFEDNIMDLLNRELNSMFFTPGGSSSQGGQ</sequence>
<keyword evidence="2" id="KW-1185">Reference proteome</keyword>
<dbReference type="Proteomes" id="UP000265520">
    <property type="component" value="Unassembled WGS sequence"/>
</dbReference>
<name>A0A392RHC9_9FABA</name>
<protein>
    <submittedName>
        <fullName evidence="1">Uncharacterized protein</fullName>
    </submittedName>
</protein>
<evidence type="ECO:0000313" key="2">
    <source>
        <dbReference type="Proteomes" id="UP000265520"/>
    </source>
</evidence>
<organism evidence="1 2">
    <name type="scientific">Trifolium medium</name>
    <dbReference type="NCBI Taxonomy" id="97028"/>
    <lineage>
        <taxon>Eukaryota</taxon>
        <taxon>Viridiplantae</taxon>
        <taxon>Streptophyta</taxon>
        <taxon>Embryophyta</taxon>
        <taxon>Tracheophyta</taxon>
        <taxon>Spermatophyta</taxon>
        <taxon>Magnoliopsida</taxon>
        <taxon>eudicotyledons</taxon>
        <taxon>Gunneridae</taxon>
        <taxon>Pentapetalae</taxon>
        <taxon>rosids</taxon>
        <taxon>fabids</taxon>
        <taxon>Fabales</taxon>
        <taxon>Fabaceae</taxon>
        <taxon>Papilionoideae</taxon>
        <taxon>50 kb inversion clade</taxon>
        <taxon>NPAAA clade</taxon>
        <taxon>Hologalegina</taxon>
        <taxon>IRL clade</taxon>
        <taxon>Trifolieae</taxon>
        <taxon>Trifolium</taxon>
    </lineage>
</organism>
<comment type="caution">
    <text evidence="1">The sequence shown here is derived from an EMBL/GenBank/DDBJ whole genome shotgun (WGS) entry which is preliminary data.</text>
</comment>
<evidence type="ECO:0000313" key="1">
    <source>
        <dbReference type="EMBL" id="MCI36018.1"/>
    </source>
</evidence>
<feature type="non-terminal residue" evidence="1">
    <location>
        <position position="1"/>
    </location>
</feature>
<proteinExistence type="predicted"/>
<accession>A0A392RHC9</accession>
<reference evidence="1 2" key="1">
    <citation type="journal article" date="2018" name="Front. Plant Sci.">
        <title>Red Clover (Trifolium pratense) and Zigzag Clover (T. medium) - A Picture of Genomic Similarities and Differences.</title>
        <authorList>
            <person name="Dluhosova J."/>
            <person name="Istvanek J."/>
            <person name="Nedelnik J."/>
            <person name="Repkova J."/>
        </authorList>
    </citation>
    <scope>NUCLEOTIDE SEQUENCE [LARGE SCALE GENOMIC DNA]</scope>
    <source>
        <strain evidence="2">cv. 10/8</strain>
        <tissue evidence="1">Leaf</tissue>
    </source>
</reference>
<dbReference type="AlphaFoldDB" id="A0A392RHC9"/>
<dbReference type="EMBL" id="LXQA010229537">
    <property type="protein sequence ID" value="MCI36018.1"/>
    <property type="molecule type" value="Genomic_DNA"/>
</dbReference>